<evidence type="ECO:0000313" key="2">
    <source>
        <dbReference type="EMBL" id="TSD15864.1"/>
    </source>
</evidence>
<dbReference type="EMBL" id="QMDX01000001">
    <property type="protein sequence ID" value="TSD15864.1"/>
    <property type="molecule type" value="Genomic_DNA"/>
</dbReference>
<keyword evidence="1" id="KW-1133">Transmembrane helix</keyword>
<evidence type="ECO:0000313" key="3">
    <source>
        <dbReference type="Proteomes" id="UP000319894"/>
    </source>
</evidence>
<keyword evidence="3" id="KW-1185">Reference proteome</keyword>
<feature type="transmembrane region" description="Helical" evidence="1">
    <location>
        <begin position="118"/>
        <end position="136"/>
    </location>
</feature>
<evidence type="ECO:0000256" key="1">
    <source>
        <dbReference type="SAM" id="Phobius"/>
    </source>
</evidence>
<feature type="transmembrane region" description="Helical" evidence="1">
    <location>
        <begin position="191"/>
        <end position="211"/>
    </location>
</feature>
<gene>
    <name evidence="2" type="ORF">DP107_01390</name>
</gene>
<feature type="transmembrane region" description="Helical" evidence="1">
    <location>
        <begin position="92"/>
        <end position="112"/>
    </location>
</feature>
<dbReference type="Proteomes" id="UP000319894">
    <property type="component" value="Unassembled WGS sequence"/>
</dbReference>
<reference evidence="2 3" key="1">
    <citation type="submission" date="2018-06" db="EMBL/GenBank/DDBJ databases">
        <title>Natronomonas sp. F16-60 a new haloarchaeon isolated from a solar saltern of Isla Cristina, Huelva, Spain.</title>
        <authorList>
            <person name="Duran-Viseras A."/>
            <person name="Sanchez-Porro C."/>
            <person name="Ventosa A."/>
        </authorList>
    </citation>
    <scope>NUCLEOTIDE SEQUENCE [LARGE SCALE GENOMIC DNA]</scope>
    <source>
        <strain evidence="2 3">F16-60</strain>
    </source>
</reference>
<dbReference type="AlphaFoldDB" id="A0A554NEP4"/>
<organism evidence="2 3">
    <name type="scientific">Haloglomus irregulare</name>
    <dbReference type="NCBI Taxonomy" id="2234134"/>
    <lineage>
        <taxon>Archaea</taxon>
        <taxon>Methanobacteriati</taxon>
        <taxon>Methanobacteriota</taxon>
        <taxon>Stenosarchaea group</taxon>
        <taxon>Halobacteria</taxon>
        <taxon>Halobacteriales</taxon>
        <taxon>Natronomonadaceae</taxon>
        <taxon>Haloglomus</taxon>
    </lineage>
</organism>
<name>A0A554NEP4_9EURY</name>
<dbReference type="InParanoid" id="A0A554NEP4"/>
<keyword evidence="1" id="KW-0812">Transmembrane</keyword>
<proteinExistence type="predicted"/>
<feature type="transmembrane region" description="Helical" evidence="1">
    <location>
        <begin position="59"/>
        <end position="80"/>
    </location>
</feature>
<sequence>MASGGTPRSERLRQAIPTTGSVPGRGFLGLGAAVGAMGWGVTAVLTVRPGVAGPLDPALLATVAWVPLVALMIGVGLLATPDAVRFARPFGSWAPANGLASVATVAALSGWLPPQTYWVAWALAGATGYLGTWLAVRRTGRDGRLWLAAAACETAVLVGGVTVAGVWPVLLLGTAHVVPLTVAASGLQRRLGSGAPLVPVIATGLVLAVAMGGA</sequence>
<feature type="transmembrane region" description="Helical" evidence="1">
    <location>
        <begin position="145"/>
        <end position="171"/>
    </location>
</feature>
<feature type="transmembrane region" description="Helical" evidence="1">
    <location>
        <begin position="27"/>
        <end position="47"/>
    </location>
</feature>
<comment type="caution">
    <text evidence="2">The sequence shown here is derived from an EMBL/GenBank/DDBJ whole genome shotgun (WGS) entry which is preliminary data.</text>
</comment>
<keyword evidence="1" id="KW-0472">Membrane</keyword>
<protein>
    <submittedName>
        <fullName evidence="2">Uncharacterized protein</fullName>
    </submittedName>
</protein>
<accession>A0A554NEP4</accession>
<dbReference type="RefSeq" id="WP_144260339.1">
    <property type="nucleotide sequence ID" value="NZ_QMDX01000001.1"/>
</dbReference>